<evidence type="ECO:0000313" key="3">
    <source>
        <dbReference type="Proteomes" id="UP000006039"/>
    </source>
</evidence>
<reference evidence="2" key="4">
    <citation type="journal article" date="2015" name="G3 (Bethesda)">
        <title>Genome sequences of three phytopathogenic species of the Magnaporthaceae family of fungi.</title>
        <authorList>
            <person name="Okagaki L.H."/>
            <person name="Nunes C.C."/>
            <person name="Sailsbery J."/>
            <person name="Clay B."/>
            <person name="Brown D."/>
            <person name="John T."/>
            <person name="Oh Y."/>
            <person name="Young N."/>
            <person name="Fitzgerald M."/>
            <person name="Haas B.J."/>
            <person name="Zeng Q."/>
            <person name="Young S."/>
            <person name="Adiconis X."/>
            <person name="Fan L."/>
            <person name="Levin J.Z."/>
            <person name="Mitchell T.K."/>
            <person name="Okubara P.A."/>
            <person name="Farman M.L."/>
            <person name="Kohn L.M."/>
            <person name="Birren B."/>
            <person name="Ma L.-J."/>
            <person name="Dean R.A."/>
        </authorList>
    </citation>
    <scope>NUCLEOTIDE SEQUENCE</scope>
    <source>
        <strain evidence="2">R3-111a-1</strain>
    </source>
</reference>
<dbReference type="InterPro" id="IPR052895">
    <property type="entry name" value="HetReg/Transcr_Mod"/>
</dbReference>
<evidence type="ECO:0000313" key="1">
    <source>
        <dbReference type="EMBL" id="EJT82502.1"/>
    </source>
</evidence>
<reference evidence="1" key="3">
    <citation type="submission" date="2010-09" db="EMBL/GenBank/DDBJ databases">
        <title>Annotation of Gaeumannomyces graminis var. tritici R3-111a-1.</title>
        <authorList>
            <consortium name="The Broad Institute Genome Sequencing Platform"/>
            <person name="Ma L.-J."/>
            <person name="Dead R."/>
            <person name="Young S.K."/>
            <person name="Zeng Q."/>
            <person name="Gargeya S."/>
            <person name="Fitzgerald M."/>
            <person name="Haas B."/>
            <person name="Abouelleil A."/>
            <person name="Alvarado L."/>
            <person name="Arachchi H.M."/>
            <person name="Berlin A."/>
            <person name="Brown A."/>
            <person name="Chapman S.B."/>
            <person name="Chen Z."/>
            <person name="Dunbar C."/>
            <person name="Freedman E."/>
            <person name="Gearin G."/>
            <person name="Gellesch M."/>
            <person name="Goldberg J."/>
            <person name="Griggs A."/>
            <person name="Gujja S."/>
            <person name="Heiman D."/>
            <person name="Howarth C."/>
            <person name="Larson L."/>
            <person name="Lui A."/>
            <person name="MacDonald P.J.P."/>
            <person name="Mehta T."/>
            <person name="Montmayeur A."/>
            <person name="Murphy C."/>
            <person name="Neiman D."/>
            <person name="Pearson M."/>
            <person name="Priest M."/>
            <person name="Roberts A."/>
            <person name="Saif S."/>
            <person name="Shea T."/>
            <person name="Shenoy N."/>
            <person name="Sisk P."/>
            <person name="Stolte C."/>
            <person name="Sykes S."/>
            <person name="Yandava C."/>
            <person name="Wortman J."/>
            <person name="Nusbaum C."/>
            <person name="Birren B."/>
        </authorList>
    </citation>
    <scope>NUCLEOTIDE SEQUENCE</scope>
    <source>
        <strain evidence="1">R3-111a-1</strain>
    </source>
</reference>
<dbReference type="eggNOG" id="ENOG502RS7W">
    <property type="taxonomic scope" value="Eukaryota"/>
</dbReference>
<protein>
    <recommendedName>
        <fullName evidence="4">Heterokaryon incompatibility domain-containing protein</fullName>
    </recommendedName>
</protein>
<reference evidence="1" key="2">
    <citation type="submission" date="2010-07" db="EMBL/GenBank/DDBJ databases">
        <authorList>
            <consortium name="The Broad Institute Genome Sequencing Platform"/>
            <consortium name="Broad Institute Genome Sequencing Center for Infectious Disease"/>
            <person name="Ma L.-J."/>
            <person name="Dead R."/>
            <person name="Young S."/>
            <person name="Zeng Q."/>
            <person name="Koehrsen M."/>
            <person name="Alvarado L."/>
            <person name="Berlin A."/>
            <person name="Chapman S.B."/>
            <person name="Chen Z."/>
            <person name="Freedman E."/>
            <person name="Gellesch M."/>
            <person name="Goldberg J."/>
            <person name="Griggs A."/>
            <person name="Gujja S."/>
            <person name="Heilman E.R."/>
            <person name="Heiman D."/>
            <person name="Hepburn T."/>
            <person name="Howarth C."/>
            <person name="Jen D."/>
            <person name="Larson L."/>
            <person name="Mehta T."/>
            <person name="Neiman D."/>
            <person name="Pearson M."/>
            <person name="Roberts A."/>
            <person name="Saif S."/>
            <person name="Shea T."/>
            <person name="Shenoy N."/>
            <person name="Sisk P."/>
            <person name="Stolte C."/>
            <person name="Sykes S."/>
            <person name="Walk T."/>
            <person name="White J."/>
            <person name="Yandava C."/>
            <person name="Haas B."/>
            <person name="Nusbaum C."/>
            <person name="Birren B."/>
        </authorList>
    </citation>
    <scope>NUCLEOTIDE SEQUENCE</scope>
    <source>
        <strain evidence="1">R3-111a-1</strain>
    </source>
</reference>
<name>J3NMH0_GAET3</name>
<dbReference type="OrthoDB" id="2157530at2759"/>
<reference evidence="3" key="1">
    <citation type="submission" date="2010-07" db="EMBL/GenBank/DDBJ databases">
        <title>The genome sequence of Gaeumannomyces graminis var. tritici strain R3-111a-1.</title>
        <authorList>
            <consortium name="The Broad Institute Genome Sequencing Platform"/>
            <person name="Ma L.-J."/>
            <person name="Dead R."/>
            <person name="Young S."/>
            <person name="Zeng Q."/>
            <person name="Koehrsen M."/>
            <person name="Alvarado L."/>
            <person name="Berlin A."/>
            <person name="Chapman S.B."/>
            <person name="Chen Z."/>
            <person name="Freedman E."/>
            <person name="Gellesch M."/>
            <person name="Goldberg J."/>
            <person name="Griggs A."/>
            <person name="Gujja S."/>
            <person name="Heilman E.R."/>
            <person name="Heiman D."/>
            <person name="Hepburn T."/>
            <person name="Howarth C."/>
            <person name="Jen D."/>
            <person name="Larson L."/>
            <person name="Mehta T."/>
            <person name="Neiman D."/>
            <person name="Pearson M."/>
            <person name="Roberts A."/>
            <person name="Saif S."/>
            <person name="Shea T."/>
            <person name="Shenoy N."/>
            <person name="Sisk P."/>
            <person name="Stolte C."/>
            <person name="Sykes S."/>
            <person name="Walk T."/>
            <person name="White J."/>
            <person name="Yandava C."/>
            <person name="Haas B."/>
            <person name="Nusbaum C."/>
            <person name="Birren B."/>
        </authorList>
    </citation>
    <scope>NUCLEOTIDE SEQUENCE [LARGE SCALE GENOMIC DNA]</scope>
    <source>
        <strain evidence="3">R3-111a-1</strain>
    </source>
</reference>
<dbReference type="PANTHER" id="PTHR24148">
    <property type="entry name" value="ANKYRIN REPEAT DOMAIN-CONTAINING PROTEIN 39 HOMOLOG-RELATED"/>
    <property type="match status" value="1"/>
</dbReference>
<evidence type="ECO:0008006" key="4">
    <source>
        <dbReference type="Google" id="ProtNLM"/>
    </source>
</evidence>
<dbReference type="VEuPathDB" id="FungiDB:GGTG_02475"/>
<dbReference type="Pfam" id="PF26639">
    <property type="entry name" value="Het-6_barrel"/>
    <property type="match status" value="1"/>
</dbReference>
<gene>
    <name evidence="2" type="primary">20342933</name>
    <name evidence="1" type="ORF">GGTG_02475</name>
</gene>
<proteinExistence type="predicted"/>
<sequence>MTLEFGCKDIRDQVFALVGMASDAEKFDIIDYSERIETVCQRLAYASVSDSASLKRLWFLLYLTPLDRRVHSWVPNLESLLVGREGVTLSMQFTLFERGQHSASGHSALDTRLDKDRNTLAIRGRIVDKLQRLGSSSRGLESARQIEKMMLPGHDDDLQDAARQTFQWMEECIDIAQSPGRGRTKAEEAFREALLHDPPIQEKALSMAGVLDQEFPEQLRLRKIAAYDNMDRALAACIALSGLQSTRLIRYLMSDRVNRRFGRTEKDKIGWLPPVAEEGDLICILHGMTLPYAIRPAGDGYQLVGECIVMGLMRGEGMDLPNAESEMIVLR</sequence>
<dbReference type="HOGENOM" id="CLU_839500_0_0_1"/>
<accession>J3NMH0</accession>
<evidence type="ECO:0000313" key="2">
    <source>
        <dbReference type="EnsemblFungi" id="EJT82502"/>
    </source>
</evidence>
<dbReference type="RefSeq" id="XP_009218511.1">
    <property type="nucleotide sequence ID" value="XM_009220247.1"/>
</dbReference>
<dbReference type="EnsemblFungi" id="EJT82502">
    <property type="protein sequence ID" value="EJT82502"/>
    <property type="gene ID" value="GGTG_02475"/>
</dbReference>
<dbReference type="GeneID" id="20342933"/>
<dbReference type="Proteomes" id="UP000006039">
    <property type="component" value="Unassembled WGS sequence"/>
</dbReference>
<organism evidence="1">
    <name type="scientific">Gaeumannomyces tritici (strain R3-111a-1)</name>
    <name type="common">Wheat and barley take-all root rot fungus</name>
    <name type="synonym">Gaeumannomyces graminis var. tritici</name>
    <dbReference type="NCBI Taxonomy" id="644352"/>
    <lineage>
        <taxon>Eukaryota</taxon>
        <taxon>Fungi</taxon>
        <taxon>Dikarya</taxon>
        <taxon>Ascomycota</taxon>
        <taxon>Pezizomycotina</taxon>
        <taxon>Sordariomycetes</taxon>
        <taxon>Sordariomycetidae</taxon>
        <taxon>Magnaporthales</taxon>
        <taxon>Magnaporthaceae</taxon>
        <taxon>Gaeumannomyces</taxon>
    </lineage>
</organism>
<dbReference type="EMBL" id="GL385395">
    <property type="protein sequence ID" value="EJT82502.1"/>
    <property type="molecule type" value="Genomic_DNA"/>
</dbReference>
<keyword evidence="3" id="KW-1185">Reference proteome</keyword>
<dbReference type="PANTHER" id="PTHR24148:SF64">
    <property type="entry name" value="HETEROKARYON INCOMPATIBILITY DOMAIN-CONTAINING PROTEIN"/>
    <property type="match status" value="1"/>
</dbReference>
<dbReference type="AlphaFoldDB" id="J3NMH0"/>
<reference evidence="2" key="5">
    <citation type="submission" date="2018-04" db="UniProtKB">
        <authorList>
            <consortium name="EnsemblFungi"/>
        </authorList>
    </citation>
    <scope>IDENTIFICATION</scope>
    <source>
        <strain evidence="2">R3-111a-1</strain>
    </source>
</reference>